<evidence type="ECO:0000256" key="1">
    <source>
        <dbReference type="ARBA" id="ARBA00009143"/>
    </source>
</evidence>
<dbReference type="Proteomes" id="UP000240883">
    <property type="component" value="Unassembled WGS sequence"/>
</dbReference>
<keyword evidence="4" id="KW-1185">Reference proteome</keyword>
<evidence type="ECO:0000256" key="2">
    <source>
        <dbReference type="SAM" id="MobiDB-lite"/>
    </source>
</evidence>
<dbReference type="InterPro" id="IPR010516">
    <property type="entry name" value="SAP18"/>
</dbReference>
<feature type="region of interest" description="Disordered" evidence="2">
    <location>
        <begin position="164"/>
        <end position="254"/>
    </location>
</feature>
<organism evidence="3 4">
    <name type="scientific">Corynespora cassiicola Philippines</name>
    <dbReference type="NCBI Taxonomy" id="1448308"/>
    <lineage>
        <taxon>Eukaryota</taxon>
        <taxon>Fungi</taxon>
        <taxon>Dikarya</taxon>
        <taxon>Ascomycota</taxon>
        <taxon>Pezizomycotina</taxon>
        <taxon>Dothideomycetes</taxon>
        <taxon>Pleosporomycetidae</taxon>
        <taxon>Pleosporales</taxon>
        <taxon>Corynesporascaceae</taxon>
        <taxon>Corynespora</taxon>
    </lineage>
</organism>
<dbReference type="PANTHER" id="PTHR13082:SF0">
    <property type="entry name" value="HISTONE DEACETYLASE COMPLEX SUBUNIT SAP18"/>
    <property type="match status" value="1"/>
</dbReference>
<accession>A0A2T2P9A9</accession>
<evidence type="ECO:0000313" key="4">
    <source>
        <dbReference type="Proteomes" id="UP000240883"/>
    </source>
</evidence>
<dbReference type="PANTHER" id="PTHR13082">
    <property type="entry name" value="SAP18"/>
    <property type="match status" value="1"/>
</dbReference>
<dbReference type="STRING" id="1448308.A0A2T2P9A9"/>
<feature type="compositionally biased region" description="Gly residues" evidence="2">
    <location>
        <begin position="185"/>
        <end position="210"/>
    </location>
</feature>
<feature type="compositionally biased region" description="Basic residues" evidence="2">
    <location>
        <begin position="245"/>
        <end position="254"/>
    </location>
</feature>
<evidence type="ECO:0000313" key="3">
    <source>
        <dbReference type="EMBL" id="PSN74243.1"/>
    </source>
</evidence>
<dbReference type="InterPro" id="IPR042534">
    <property type="entry name" value="SAP18_sf"/>
</dbReference>
<dbReference type="Gene3D" id="3.10.20.550">
    <property type="entry name" value="ASAP complex, SAP18 subunit"/>
    <property type="match status" value="1"/>
</dbReference>
<dbReference type="Pfam" id="PF06487">
    <property type="entry name" value="SAP18"/>
    <property type="match status" value="1"/>
</dbReference>
<dbReference type="GO" id="GO:0005634">
    <property type="term" value="C:nucleus"/>
    <property type="evidence" value="ECO:0007669"/>
    <property type="project" value="TreeGrafter"/>
</dbReference>
<sequence>MAASAKEVDRQETTPFLLRLFYKQGSFHRLDEFDTSGPLPQHVQVYTWPNCTLRELCQLLLTAMPSLLPRPYAGTRIAFRLIYPDMQAPTRPGAPGRYISRELGSVIVGAAVGGEDPMDTEHDAASVAEALKQLNGEPLRTLADAKFIIGDYVACAIFPPLPDGSVQSAPPPPSGMARGPPPRDGYGGGRGRENGYGGRGDYGYGRGGGRGRYDDRRPSGGLPSGEWRRGEAPPGGDGPFWRGGGRGRGRGGRW</sequence>
<dbReference type="AlphaFoldDB" id="A0A2T2P9A9"/>
<proteinExistence type="inferred from homology"/>
<evidence type="ECO:0008006" key="5">
    <source>
        <dbReference type="Google" id="ProtNLM"/>
    </source>
</evidence>
<dbReference type="EMBL" id="KZ678128">
    <property type="protein sequence ID" value="PSN74243.1"/>
    <property type="molecule type" value="Genomic_DNA"/>
</dbReference>
<gene>
    <name evidence="3" type="ORF">BS50DRAFT_481449</name>
</gene>
<feature type="compositionally biased region" description="Pro residues" evidence="2">
    <location>
        <begin position="169"/>
        <end position="183"/>
    </location>
</feature>
<comment type="similarity">
    <text evidence="1">Belongs to the SAP18 family.</text>
</comment>
<dbReference type="OrthoDB" id="440566at2759"/>
<reference evidence="3 4" key="1">
    <citation type="journal article" date="2018" name="Front. Microbiol.">
        <title>Genome-Wide Analysis of Corynespora cassiicola Leaf Fall Disease Putative Effectors.</title>
        <authorList>
            <person name="Lopez D."/>
            <person name="Ribeiro S."/>
            <person name="Label P."/>
            <person name="Fumanal B."/>
            <person name="Venisse J.S."/>
            <person name="Kohler A."/>
            <person name="de Oliveira R.R."/>
            <person name="Labutti K."/>
            <person name="Lipzen A."/>
            <person name="Lail K."/>
            <person name="Bauer D."/>
            <person name="Ohm R.A."/>
            <person name="Barry K.W."/>
            <person name="Spatafora J."/>
            <person name="Grigoriev I.V."/>
            <person name="Martin F.M."/>
            <person name="Pujade-Renaud V."/>
        </authorList>
    </citation>
    <scope>NUCLEOTIDE SEQUENCE [LARGE SCALE GENOMIC DNA]</scope>
    <source>
        <strain evidence="3 4">Philippines</strain>
    </source>
</reference>
<feature type="compositionally biased region" description="Gly residues" evidence="2">
    <location>
        <begin position="233"/>
        <end position="244"/>
    </location>
</feature>
<protein>
    <recommendedName>
        <fullName evidence="5">Sin3-associated polypeptide Sap18</fullName>
    </recommendedName>
</protein>
<name>A0A2T2P9A9_CORCC</name>